<reference evidence="10" key="1">
    <citation type="submission" date="2012-04" db="EMBL/GenBank/DDBJ databases">
        <title>Finished genome of Dactylococcopsis salina PCC 8305.</title>
        <authorList>
            <consortium name="US DOE Joint Genome Institute"/>
            <person name="Gugger M."/>
            <person name="Coursin T."/>
            <person name="Rippka R."/>
            <person name="Tandeau De Marsac N."/>
            <person name="Huntemann M."/>
            <person name="Wei C.-L."/>
            <person name="Han J."/>
            <person name="Detter J.C."/>
            <person name="Han C."/>
            <person name="Tapia R."/>
            <person name="Daligault H."/>
            <person name="Chen A."/>
            <person name="Krypides N."/>
            <person name="Mavromatis K."/>
            <person name="Markowitz V."/>
            <person name="Szeto E."/>
            <person name="Ivanova N."/>
            <person name="Ovchinnikova G."/>
            <person name="Pagani I."/>
            <person name="Pati A."/>
            <person name="Goodwin L."/>
            <person name="Peters L."/>
            <person name="Pitluck S."/>
            <person name="Woyke T."/>
            <person name="Kerfeld C."/>
        </authorList>
    </citation>
    <scope>NUCLEOTIDE SEQUENCE [LARGE SCALE GENOMIC DNA]</scope>
    <source>
        <strain evidence="10">PCC 8305</strain>
    </source>
</reference>
<keyword evidence="3" id="KW-0813">Transport</keyword>
<keyword evidence="6" id="KW-0812">Transmembrane</keyword>
<dbReference type="Pfam" id="PF25944">
    <property type="entry name" value="Beta-barrel_RND"/>
    <property type="match status" value="1"/>
</dbReference>
<dbReference type="KEGG" id="dsl:Dacsa_0995"/>
<evidence type="ECO:0000259" key="7">
    <source>
        <dbReference type="Pfam" id="PF25917"/>
    </source>
</evidence>
<feature type="transmembrane region" description="Helical" evidence="6">
    <location>
        <begin position="23"/>
        <end position="43"/>
    </location>
</feature>
<evidence type="ECO:0000256" key="6">
    <source>
        <dbReference type="SAM" id="Phobius"/>
    </source>
</evidence>
<evidence type="ECO:0000256" key="3">
    <source>
        <dbReference type="ARBA" id="ARBA00022448"/>
    </source>
</evidence>
<feature type="domain" description="Multidrug resistance protein MdtA-like C-terminal permuted SH3" evidence="9">
    <location>
        <begin position="361"/>
        <end position="423"/>
    </location>
</feature>
<feature type="coiled-coil region" evidence="4">
    <location>
        <begin position="133"/>
        <end position="240"/>
    </location>
</feature>
<dbReference type="Pfam" id="PF25967">
    <property type="entry name" value="RND-MFP_C"/>
    <property type="match status" value="1"/>
</dbReference>
<dbReference type="Proteomes" id="UP000010482">
    <property type="component" value="Chromosome"/>
</dbReference>
<dbReference type="PANTHER" id="PTHR30469:SF39">
    <property type="entry name" value="SLL0180 PROTEIN"/>
    <property type="match status" value="1"/>
</dbReference>
<dbReference type="InterPro" id="IPR058627">
    <property type="entry name" value="MdtA-like_C"/>
</dbReference>
<sequence>MSQVADENKESSDRESAQPQRKWNQGAIALLGIMVIVGGGIWGTRQIFTSQPTPPAAAQQRGSQATPVQLKELQARTLVNSSQYVGNLEAKERVILRPEAAGRVSQILVESGDRVQVGTPIVQLSPDRSQAEVDRAQADVEEARSAVQTARSELASREAEVKDARAEINLQQEEYRRTKFLVEEGAQAEQELDRAQRNLESARSQLESAQKQVEAAQSRLEEERAALRSAQAQVAVIEEDLQDTRVLSPISGTIGDFEIELGEYLAAGDAITAISQNNVLEVNLRVPIEQADRLQKGLTVEIINPNSDQPLLTGQISFIAPQVDMGAQSVLAKATLPNRNGKLKDDQLVRARVIWDKQSGVLMPTTAVSRLGGQTFAFVAQQSEETDQLVARQRQVQLGEIQGNSYQVLSGLEPGDRLISSGILNLSDGAPIMPQEDSDQ</sequence>
<dbReference type="eggNOG" id="COG0845">
    <property type="taxonomic scope" value="Bacteria"/>
</dbReference>
<dbReference type="STRING" id="13035.Dacsa_0995"/>
<dbReference type="SUPFAM" id="SSF111369">
    <property type="entry name" value="HlyD-like secretion proteins"/>
    <property type="match status" value="2"/>
</dbReference>
<dbReference type="InterPro" id="IPR006143">
    <property type="entry name" value="RND_pump_MFP"/>
</dbReference>
<accession>K9YS01</accession>
<protein>
    <submittedName>
        <fullName evidence="10">RND family efflux transporter, MFP subunit</fullName>
    </submittedName>
</protein>
<dbReference type="RefSeq" id="WP_015228726.1">
    <property type="nucleotide sequence ID" value="NC_019780.1"/>
</dbReference>
<keyword evidence="11" id="KW-1185">Reference proteome</keyword>
<dbReference type="PATRIC" id="fig|13035.3.peg.1119"/>
<dbReference type="PANTHER" id="PTHR30469">
    <property type="entry name" value="MULTIDRUG RESISTANCE PROTEIN MDTA"/>
    <property type="match status" value="1"/>
</dbReference>
<feature type="compositionally biased region" description="Basic and acidic residues" evidence="5">
    <location>
        <begin position="1"/>
        <end position="16"/>
    </location>
</feature>
<dbReference type="Gene3D" id="1.10.287.470">
    <property type="entry name" value="Helix hairpin bin"/>
    <property type="match status" value="1"/>
</dbReference>
<evidence type="ECO:0000256" key="1">
    <source>
        <dbReference type="ARBA" id="ARBA00004236"/>
    </source>
</evidence>
<dbReference type="AlphaFoldDB" id="K9YS01"/>
<keyword evidence="6" id="KW-0472">Membrane</keyword>
<dbReference type="Gene3D" id="2.40.30.170">
    <property type="match status" value="1"/>
</dbReference>
<evidence type="ECO:0000256" key="2">
    <source>
        <dbReference type="ARBA" id="ARBA00009477"/>
    </source>
</evidence>
<evidence type="ECO:0000259" key="9">
    <source>
        <dbReference type="Pfam" id="PF25967"/>
    </source>
</evidence>
<dbReference type="FunFam" id="2.40.420.20:FF:000007">
    <property type="entry name" value="HAE1 family efflux pump MFP component"/>
    <property type="match status" value="1"/>
</dbReference>
<evidence type="ECO:0000256" key="5">
    <source>
        <dbReference type="SAM" id="MobiDB-lite"/>
    </source>
</evidence>
<dbReference type="EMBL" id="CP003944">
    <property type="protein sequence ID" value="AFZ49716.1"/>
    <property type="molecule type" value="Genomic_DNA"/>
</dbReference>
<feature type="domain" description="Multidrug resistance protein MdtA-like barrel-sandwich hybrid" evidence="7">
    <location>
        <begin position="94"/>
        <end position="273"/>
    </location>
</feature>
<evidence type="ECO:0000313" key="11">
    <source>
        <dbReference type="Proteomes" id="UP000010482"/>
    </source>
</evidence>
<organism evidence="10 11">
    <name type="scientific">Dactylococcopsis salina (strain PCC 8305)</name>
    <name type="common">Myxobactron salinum</name>
    <dbReference type="NCBI Taxonomy" id="13035"/>
    <lineage>
        <taxon>Bacteria</taxon>
        <taxon>Bacillati</taxon>
        <taxon>Cyanobacteriota</taxon>
        <taxon>Cyanophyceae</taxon>
        <taxon>Nodosilineales</taxon>
        <taxon>Cymatolegaceae</taxon>
        <taxon>Dactylococcopsis</taxon>
    </lineage>
</organism>
<evidence type="ECO:0000259" key="8">
    <source>
        <dbReference type="Pfam" id="PF25944"/>
    </source>
</evidence>
<dbReference type="InterPro" id="IPR058626">
    <property type="entry name" value="MdtA-like_b-barrel"/>
</dbReference>
<name>K9YS01_DACS8</name>
<feature type="region of interest" description="Disordered" evidence="5">
    <location>
        <begin position="1"/>
        <end position="21"/>
    </location>
</feature>
<comment type="similarity">
    <text evidence="2">Belongs to the membrane fusion protein (MFP) (TC 8.A.1) family.</text>
</comment>
<keyword evidence="6" id="KW-1133">Transmembrane helix</keyword>
<dbReference type="Gene3D" id="2.40.420.20">
    <property type="match status" value="1"/>
</dbReference>
<gene>
    <name evidence="10" type="ORF">Dacsa_0995</name>
</gene>
<dbReference type="OrthoDB" id="5379451at2"/>
<dbReference type="GO" id="GO:1990281">
    <property type="term" value="C:efflux pump complex"/>
    <property type="evidence" value="ECO:0007669"/>
    <property type="project" value="TreeGrafter"/>
</dbReference>
<comment type="subcellular location">
    <subcellularLocation>
        <location evidence="1">Cell membrane</location>
    </subcellularLocation>
</comment>
<evidence type="ECO:0000256" key="4">
    <source>
        <dbReference type="SAM" id="Coils"/>
    </source>
</evidence>
<dbReference type="GO" id="GO:0015562">
    <property type="term" value="F:efflux transmembrane transporter activity"/>
    <property type="evidence" value="ECO:0007669"/>
    <property type="project" value="TreeGrafter"/>
</dbReference>
<feature type="domain" description="Multidrug resistance protein MdtA-like beta-barrel" evidence="8">
    <location>
        <begin position="295"/>
        <end position="353"/>
    </location>
</feature>
<dbReference type="NCBIfam" id="TIGR01730">
    <property type="entry name" value="RND_mfp"/>
    <property type="match status" value="1"/>
</dbReference>
<dbReference type="InterPro" id="IPR058625">
    <property type="entry name" value="MdtA-like_BSH"/>
</dbReference>
<dbReference type="HOGENOM" id="CLU_018816_1_2_3"/>
<dbReference type="Pfam" id="PF25917">
    <property type="entry name" value="BSH_RND"/>
    <property type="match status" value="1"/>
</dbReference>
<evidence type="ECO:0000313" key="10">
    <source>
        <dbReference type="EMBL" id="AFZ49716.1"/>
    </source>
</evidence>
<proteinExistence type="inferred from homology"/>
<keyword evidence="4" id="KW-0175">Coiled coil</keyword>